<feature type="compositionally biased region" description="Polar residues" evidence="1">
    <location>
        <begin position="1"/>
        <end position="10"/>
    </location>
</feature>
<protein>
    <submittedName>
        <fullName evidence="2">Uncharacterized protein</fullName>
    </submittedName>
</protein>
<evidence type="ECO:0000313" key="2">
    <source>
        <dbReference type="EMBL" id="OJJ79881.1"/>
    </source>
</evidence>
<accession>A0A1L9V7J1</accession>
<proteinExistence type="predicted"/>
<feature type="region of interest" description="Disordered" evidence="1">
    <location>
        <begin position="1"/>
        <end position="25"/>
    </location>
</feature>
<dbReference type="GeneID" id="34466771"/>
<reference evidence="3" key="1">
    <citation type="journal article" date="2017" name="Genome Biol.">
        <title>Comparative genomics reveals high biological diversity and specific adaptations in the industrially and medically important fungal genus Aspergillus.</title>
        <authorList>
            <person name="de Vries R.P."/>
            <person name="Riley R."/>
            <person name="Wiebenga A."/>
            <person name="Aguilar-Osorio G."/>
            <person name="Amillis S."/>
            <person name="Uchima C.A."/>
            <person name="Anderluh G."/>
            <person name="Asadollahi M."/>
            <person name="Askin M."/>
            <person name="Barry K."/>
            <person name="Battaglia E."/>
            <person name="Bayram O."/>
            <person name="Benocci T."/>
            <person name="Braus-Stromeyer S.A."/>
            <person name="Caldana C."/>
            <person name="Canovas D."/>
            <person name="Cerqueira G.C."/>
            <person name="Chen F."/>
            <person name="Chen W."/>
            <person name="Choi C."/>
            <person name="Clum A."/>
            <person name="Dos Santos R.A."/>
            <person name="Damasio A.R."/>
            <person name="Diallinas G."/>
            <person name="Emri T."/>
            <person name="Fekete E."/>
            <person name="Flipphi M."/>
            <person name="Freyberg S."/>
            <person name="Gallo A."/>
            <person name="Gournas C."/>
            <person name="Habgood R."/>
            <person name="Hainaut M."/>
            <person name="Harispe M.L."/>
            <person name="Henrissat B."/>
            <person name="Hilden K.S."/>
            <person name="Hope R."/>
            <person name="Hossain A."/>
            <person name="Karabika E."/>
            <person name="Karaffa L."/>
            <person name="Karanyi Z."/>
            <person name="Krasevec N."/>
            <person name="Kuo A."/>
            <person name="Kusch H."/>
            <person name="LaButti K."/>
            <person name="Lagendijk E.L."/>
            <person name="Lapidus A."/>
            <person name="Levasseur A."/>
            <person name="Lindquist E."/>
            <person name="Lipzen A."/>
            <person name="Logrieco A.F."/>
            <person name="MacCabe A."/>
            <person name="Maekelae M.R."/>
            <person name="Malavazi I."/>
            <person name="Melin P."/>
            <person name="Meyer V."/>
            <person name="Mielnichuk N."/>
            <person name="Miskei M."/>
            <person name="Molnar A.P."/>
            <person name="Mule G."/>
            <person name="Ngan C.Y."/>
            <person name="Orejas M."/>
            <person name="Orosz E."/>
            <person name="Ouedraogo J.P."/>
            <person name="Overkamp K.M."/>
            <person name="Park H.-S."/>
            <person name="Perrone G."/>
            <person name="Piumi F."/>
            <person name="Punt P.J."/>
            <person name="Ram A.F."/>
            <person name="Ramon A."/>
            <person name="Rauscher S."/>
            <person name="Record E."/>
            <person name="Riano-Pachon D.M."/>
            <person name="Robert V."/>
            <person name="Roehrig J."/>
            <person name="Ruller R."/>
            <person name="Salamov A."/>
            <person name="Salih N.S."/>
            <person name="Samson R.A."/>
            <person name="Sandor E."/>
            <person name="Sanguinetti M."/>
            <person name="Schuetze T."/>
            <person name="Sepcic K."/>
            <person name="Shelest E."/>
            <person name="Sherlock G."/>
            <person name="Sophianopoulou V."/>
            <person name="Squina F.M."/>
            <person name="Sun H."/>
            <person name="Susca A."/>
            <person name="Todd R.B."/>
            <person name="Tsang A."/>
            <person name="Unkles S.E."/>
            <person name="van de Wiele N."/>
            <person name="van Rossen-Uffink D."/>
            <person name="Oliveira J.V."/>
            <person name="Vesth T.C."/>
            <person name="Visser J."/>
            <person name="Yu J.-H."/>
            <person name="Zhou M."/>
            <person name="Andersen M.R."/>
            <person name="Archer D.B."/>
            <person name="Baker S.E."/>
            <person name="Benoit I."/>
            <person name="Brakhage A.A."/>
            <person name="Braus G.H."/>
            <person name="Fischer R."/>
            <person name="Frisvad J.C."/>
            <person name="Goldman G.H."/>
            <person name="Houbraken J."/>
            <person name="Oakley B."/>
            <person name="Pocsi I."/>
            <person name="Scazzocchio C."/>
            <person name="Seiboth B."/>
            <person name="vanKuyk P.A."/>
            <person name="Wortman J."/>
            <person name="Dyer P.S."/>
            <person name="Grigoriev I.V."/>
        </authorList>
    </citation>
    <scope>NUCLEOTIDE SEQUENCE [LARGE SCALE GENOMIC DNA]</scope>
    <source>
        <strain evidence="3">CBS 516.65</strain>
    </source>
</reference>
<keyword evidence="3" id="KW-1185">Reference proteome</keyword>
<sequence>MKLQNASSYNALRFGPDPNPDLPTNQTIPHSVSDFNHTQEKETGLNCGVYVPPIPFTTGNFFRRVAVWLNTINTTAYYGFLHVRKMRDAVDQNAASSLPRAGAEGFPRSWLCMREMYAVQRICMCLRCACVRGGGYATYRVDCILVYSVS</sequence>
<name>A0A1L9V7J1_ASPGL</name>
<gene>
    <name evidence="2" type="ORF">ASPGLDRAFT_918833</name>
</gene>
<evidence type="ECO:0000313" key="3">
    <source>
        <dbReference type="Proteomes" id="UP000184300"/>
    </source>
</evidence>
<dbReference type="EMBL" id="KV878914">
    <property type="protein sequence ID" value="OJJ79881.1"/>
    <property type="molecule type" value="Genomic_DNA"/>
</dbReference>
<dbReference type="Proteomes" id="UP000184300">
    <property type="component" value="Unassembled WGS sequence"/>
</dbReference>
<dbReference type="RefSeq" id="XP_022396579.1">
    <property type="nucleotide sequence ID" value="XM_022550511.1"/>
</dbReference>
<dbReference type="VEuPathDB" id="FungiDB:ASPGLDRAFT_918833"/>
<dbReference type="AlphaFoldDB" id="A0A1L9V7J1"/>
<evidence type="ECO:0000256" key="1">
    <source>
        <dbReference type="SAM" id="MobiDB-lite"/>
    </source>
</evidence>
<organism evidence="2 3">
    <name type="scientific">Aspergillus glaucus CBS 516.65</name>
    <dbReference type="NCBI Taxonomy" id="1160497"/>
    <lineage>
        <taxon>Eukaryota</taxon>
        <taxon>Fungi</taxon>
        <taxon>Dikarya</taxon>
        <taxon>Ascomycota</taxon>
        <taxon>Pezizomycotina</taxon>
        <taxon>Eurotiomycetes</taxon>
        <taxon>Eurotiomycetidae</taxon>
        <taxon>Eurotiales</taxon>
        <taxon>Aspergillaceae</taxon>
        <taxon>Aspergillus</taxon>
        <taxon>Aspergillus subgen. Aspergillus</taxon>
    </lineage>
</organism>